<sequence>MPSVRHTGREPTPRPRPQTGCGAVSDGRCAGAAGRRPLLAGRSPDRAPAHGRGRRGACCRQPRRLQPVDRVSPGPTDRPCASPRPHGSGGLSAVASWSRRQCLPDVARRRPNPGAPMSWPRDAWTDAVWNSTTLKPLERLVALVYAKYAGDSDIAWVTFPVLMQRTGLSRDAASRALRGLESKGWLVLVERARQHHSARYRLQIPTVPDEEKAASKKSQPSALQTAEAEQASASRTAGTSESSVSRTAERTASRPLDALSRPSLDTSSPADGPETSERTQNTTTDAPSGLAVDRGLLDVIRANLPAALAAQVSRPRLHVASTRLAVLGWTSDSLGPLVAHHGWDRAGAGAVIAWLDGLQHPSDEFQSLTPHRPTPAVVALRPGPTGHTFESARTDVDECLRCGLPAANSSHRRATPYRLDSYRSRAGVSP</sequence>
<feature type="compositionally biased region" description="Basic residues" evidence="1">
    <location>
        <begin position="49"/>
        <end position="63"/>
    </location>
</feature>
<evidence type="ECO:0000313" key="2">
    <source>
        <dbReference type="EMBL" id="SFO37111.1"/>
    </source>
</evidence>
<dbReference type="EMBL" id="FOWE01000007">
    <property type="protein sequence ID" value="SFO37111.1"/>
    <property type="molecule type" value="Genomic_DNA"/>
</dbReference>
<keyword evidence="3" id="KW-1185">Reference proteome</keyword>
<feature type="region of interest" description="Disordered" evidence="1">
    <location>
        <begin position="1"/>
        <end position="96"/>
    </location>
</feature>
<accession>A0A1I5GNK1</accession>
<reference evidence="3" key="1">
    <citation type="submission" date="2016-10" db="EMBL/GenBank/DDBJ databases">
        <authorList>
            <person name="Varghese N."/>
            <person name="Submissions S."/>
        </authorList>
    </citation>
    <scope>NUCLEOTIDE SEQUENCE [LARGE SCALE GENOMIC DNA]</scope>
    <source>
        <strain evidence="3">DSM 43161</strain>
    </source>
</reference>
<dbReference type="AlphaFoldDB" id="A0A1I5GNK1"/>
<organism evidence="2 3">
    <name type="scientific">Geodermatophilus obscurus</name>
    <dbReference type="NCBI Taxonomy" id="1861"/>
    <lineage>
        <taxon>Bacteria</taxon>
        <taxon>Bacillati</taxon>
        <taxon>Actinomycetota</taxon>
        <taxon>Actinomycetes</taxon>
        <taxon>Geodermatophilales</taxon>
        <taxon>Geodermatophilaceae</taxon>
        <taxon>Geodermatophilus</taxon>
    </lineage>
</organism>
<feature type="region of interest" description="Disordered" evidence="1">
    <location>
        <begin position="200"/>
        <end position="290"/>
    </location>
</feature>
<dbReference type="Proteomes" id="UP000183642">
    <property type="component" value="Unassembled WGS sequence"/>
</dbReference>
<feature type="compositionally biased region" description="Low complexity" evidence="1">
    <location>
        <begin position="27"/>
        <end position="42"/>
    </location>
</feature>
<proteinExistence type="predicted"/>
<protein>
    <submittedName>
        <fullName evidence="2">Helix-turn-helix domain-containing protein</fullName>
    </submittedName>
</protein>
<name>A0A1I5GNK1_9ACTN</name>
<gene>
    <name evidence="2" type="ORF">SAMN05660359_02903</name>
</gene>
<evidence type="ECO:0000313" key="3">
    <source>
        <dbReference type="Proteomes" id="UP000183642"/>
    </source>
</evidence>
<dbReference type="Pfam" id="PF13730">
    <property type="entry name" value="HTH_36"/>
    <property type="match status" value="1"/>
</dbReference>
<evidence type="ECO:0000256" key="1">
    <source>
        <dbReference type="SAM" id="MobiDB-lite"/>
    </source>
</evidence>
<feature type="compositionally biased region" description="Polar residues" evidence="1">
    <location>
        <begin position="231"/>
        <end position="246"/>
    </location>
</feature>